<feature type="binding site" evidence="3">
    <location>
        <position position="33"/>
    </location>
    <ligand>
        <name>a divalent metal cation</name>
        <dbReference type="ChEBI" id="CHEBI:60240"/>
    </ligand>
</feature>
<evidence type="ECO:0000256" key="1">
    <source>
        <dbReference type="ARBA" id="ARBA00022801"/>
    </source>
</evidence>
<organism evidence="5 6">
    <name type="scientific">Devosia insulae DS-56</name>
    <dbReference type="NCBI Taxonomy" id="1116389"/>
    <lineage>
        <taxon>Bacteria</taxon>
        <taxon>Pseudomonadati</taxon>
        <taxon>Pseudomonadota</taxon>
        <taxon>Alphaproteobacteria</taxon>
        <taxon>Hyphomicrobiales</taxon>
        <taxon>Devosiaceae</taxon>
        <taxon>Devosia</taxon>
    </lineage>
</organism>
<evidence type="ECO:0000313" key="6">
    <source>
        <dbReference type="Proteomes" id="UP000095463"/>
    </source>
</evidence>
<evidence type="ECO:0000259" key="4">
    <source>
        <dbReference type="Pfam" id="PF08450"/>
    </source>
</evidence>
<dbReference type="SUPFAM" id="SSF63829">
    <property type="entry name" value="Calcium-dependent phosphotriesterase"/>
    <property type="match status" value="1"/>
</dbReference>
<reference evidence="5 6" key="1">
    <citation type="journal article" date="2015" name="Genome Announc.">
        <title>Genome Assemblies of Three Soil-Associated Devosia species: D. insulae, D. limi, and D. soli.</title>
        <authorList>
            <person name="Hassan Y.I."/>
            <person name="Lepp D."/>
            <person name="Zhou T."/>
        </authorList>
    </citation>
    <scope>NUCLEOTIDE SEQUENCE [LARGE SCALE GENOMIC DNA]</scope>
    <source>
        <strain evidence="5 6">DS-56</strain>
    </source>
</reference>
<dbReference type="PRINTS" id="PR01790">
    <property type="entry name" value="SMP30FAMILY"/>
</dbReference>
<accession>A0A1E5XPA1</accession>
<keyword evidence="1" id="KW-0378">Hydrolase</keyword>
<feature type="binding site" evidence="3">
    <location>
        <position position="177"/>
    </location>
    <ligand>
        <name>a divalent metal cation</name>
        <dbReference type="ChEBI" id="CHEBI:60240"/>
    </ligand>
</feature>
<dbReference type="PANTHER" id="PTHR47572:SF4">
    <property type="entry name" value="LACTONASE DRP35"/>
    <property type="match status" value="1"/>
</dbReference>
<evidence type="ECO:0000313" key="5">
    <source>
        <dbReference type="EMBL" id="OEO30405.1"/>
    </source>
</evidence>
<protein>
    <submittedName>
        <fullName evidence="5">Gluconolactonase</fullName>
    </submittedName>
</protein>
<dbReference type="OrthoDB" id="241638at2"/>
<dbReference type="EMBL" id="LAJE02000210">
    <property type="protein sequence ID" value="OEO30405.1"/>
    <property type="molecule type" value="Genomic_DNA"/>
</dbReference>
<dbReference type="Pfam" id="PF08450">
    <property type="entry name" value="SGL"/>
    <property type="match status" value="1"/>
</dbReference>
<comment type="caution">
    <text evidence="5">The sequence shown here is derived from an EMBL/GenBank/DDBJ whole genome shotgun (WGS) entry which is preliminary data.</text>
</comment>
<keyword evidence="3" id="KW-0862">Zinc</keyword>
<dbReference type="InterPro" id="IPR011042">
    <property type="entry name" value="6-blade_b-propeller_TolB-like"/>
</dbReference>
<evidence type="ECO:0000256" key="2">
    <source>
        <dbReference type="PIRSR" id="PIRSR605511-1"/>
    </source>
</evidence>
<evidence type="ECO:0000256" key="3">
    <source>
        <dbReference type="PIRSR" id="PIRSR605511-2"/>
    </source>
</evidence>
<dbReference type="PANTHER" id="PTHR47572">
    <property type="entry name" value="LIPOPROTEIN-RELATED"/>
    <property type="match status" value="1"/>
</dbReference>
<dbReference type="GO" id="GO:0046872">
    <property type="term" value="F:metal ion binding"/>
    <property type="evidence" value="ECO:0007669"/>
    <property type="project" value="UniProtKB-KW"/>
</dbReference>
<proteinExistence type="predicted"/>
<keyword evidence="3" id="KW-0479">Metal-binding</keyword>
<dbReference type="RefSeq" id="WP_069910385.1">
    <property type="nucleotide sequence ID" value="NZ_LAJE02000210.1"/>
</dbReference>
<gene>
    <name evidence="5" type="ORF">VW23_021510</name>
</gene>
<name>A0A1E5XPA1_9HYPH</name>
<feature type="domain" description="SMP-30/Gluconolactonase/LRE-like region" evidence="4">
    <location>
        <begin position="31"/>
        <end position="285"/>
    </location>
</feature>
<feature type="active site" description="Proton donor/acceptor" evidence="2">
    <location>
        <position position="231"/>
    </location>
</feature>
<sequence length="303" mass="33369">MAGVYQHHEKEFGQLIQGSAKLETLYSDCRWAEGPCWFGDANQLVWSDIPNNRMLRWTPDGGASVYRHNSNYINGNTRDREGRLVSCSHGGRNVVRTELDGTITVLADSYRGKKLNAPNDVVVKSDGTIWFTDPGYGILSDYEGFKGEFEQDGCYVFCLDPSTGVLKVAIDDFVRPNGIAFSPDEKRLYVADSAYSHGADLPRHIRVFDVNADNTVSNGRIFCVTDTGLPDGFRLDDRGNVWTSAGDGVHCFNSSGVLLGKLLTPDTVANVEFGGPRRNRLFICATQSLHSIYLAVNGATRPS</sequence>
<dbReference type="AlphaFoldDB" id="A0A1E5XPA1"/>
<feature type="binding site" evidence="3">
    <location>
        <position position="143"/>
    </location>
    <ligand>
        <name>substrate</name>
    </ligand>
</feature>
<keyword evidence="6" id="KW-1185">Reference proteome</keyword>
<dbReference type="Gene3D" id="2.120.10.30">
    <property type="entry name" value="TolB, C-terminal domain"/>
    <property type="match status" value="1"/>
</dbReference>
<dbReference type="InterPro" id="IPR005511">
    <property type="entry name" value="SMP-30"/>
</dbReference>
<dbReference type="Proteomes" id="UP000095463">
    <property type="component" value="Unassembled WGS sequence"/>
</dbReference>
<feature type="binding site" evidence="3">
    <location>
        <position position="231"/>
    </location>
    <ligand>
        <name>a divalent metal cation</name>
        <dbReference type="ChEBI" id="CHEBI:60240"/>
    </ligand>
</feature>
<dbReference type="GO" id="GO:0016787">
    <property type="term" value="F:hydrolase activity"/>
    <property type="evidence" value="ECO:0007669"/>
    <property type="project" value="UniProtKB-KW"/>
</dbReference>
<feature type="binding site" evidence="3">
    <location>
        <position position="119"/>
    </location>
    <ligand>
        <name>substrate</name>
    </ligand>
</feature>
<comment type="cofactor">
    <cofactor evidence="3">
        <name>Zn(2+)</name>
        <dbReference type="ChEBI" id="CHEBI:29105"/>
    </cofactor>
    <text evidence="3">Binds 1 divalent metal cation per subunit.</text>
</comment>
<dbReference type="InterPro" id="IPR013658">
    <property type="entry name" value="SGL"/>
</dbReference>
<dbReference type="InterPro" id="IPR051262">
    <property type="entry name" value="SMP-30/CGR1_Lactonase"/>
</dbReference>